<name>A0AA91Z743_9GAMM</name>
<dbReference type="Proteomes" id="UP000243750">
    <property type="component" value="Unassembled WGS sequence"/>
</dbReference>
<dbReference type="InterPro" id="IPR029150">
    <property type="entry name" value="dCache_3"/>
</dbReference>
<dbReference type="PRINTS" id="PR00344">
    <property type="entry name" value="BCTRLSENSOR"/>
</dbReference>
<evidence type="ECO:0000256" key="4">
    <source>
        <dbReference type="ARBA" id="ARBA00022679"/>
    </source>
</evidence>
<dbReference type="InterPro" id="IPR004358">
    <property type="entry name" value="Sig_transdc_His_kin-like_C"/>
</dbReference>
<feature type="domain" description="PAC" evidence="9">
    <location>
        <begin position="936"/>
        <end position="989"/>
    </location>
</feature>
<dbReference type="InterPro" id="IPR036890">
    <property type="entry name" value="HATPase_C_sf"/>
</dbReference>
<keyword evidence="5" id="KW-0418">Kinase</keyword>
<dbReference type="Gene3D" id="3.30.565.10">
    <property type="entry name" value="Histidine kinase-like ATPase, C-terminal domain"/>
    <property type="match status" value="1"/>
</dbReference>
<dbReference type="PANTHER" id="PTHR43304:SF1">
    <property type="entry name" value="PAC DOMAIN-CONTAINING PROTEIN"/>
    <property type="match status" value="1"/>
</dbReference>
<evidence type="ECO:0000256" key="6">
    <source>
        <dbReference type="SAM" id="Phobius"/>
    </source>
</evidence>
<feature type="domain" description="PAS" evidence="8">
    <location>
        <begin position="1132"/>
        <end position="1207"/>
    </location>
</feature>
<feature type="domain" description="Histidine kinase" evidence="7">
    <location>
        <begin position="1265"/>
        <end position="1483"/>
    </location>
</feature>
<protein>
    <recommendedName>
        <fullName evidence="2">histidine kinase</fullName>
        <ecNumber evidence="2">2.7.13.3</ecNumber>
    </recommendedName>
</protein>
<sequence>MRAKLIPNKDILLHLAGALLLGAFFLFLGWSDLFKRQTLWEHQLSSQSNLQRLAVEQSQQSLKRQALIAAQSLSEDIETLALIRRISALASADGLAGAEVATLRGQLARKLSGPWSVLQSAGAVELHIHLSPGAISLLRMHEPSTWGDKLTDTRPLVDRAQREGILVSGMEAGRHGTGMRGIVPIHATNLSSSPVIATLEVGFGMLPELRQLDIDLQSGLALLLNKRNLADVVWDERTAELTLIGDGDWWLERFSRPEISTWLRDGSLNKMAENWQPSTLVIDRRRYLVSHIPVLNEQRDADDADQAMAMILVWRDITPLWQDYQSERRQAMLTWLAAFLAALSLVGGLMLASRENVRRQEKLQQARLRETMRKREQDRALLSIIAHAQSAYINDSNLSDSFDQLLEQILALTGSQFGFVGQVLLDDQRRPYMQTYAISNIAWDADSEAFYQKRLEKGMIFSQLDSLIGQVLQHAIPYISNDPVNDPHRGGLPPGHPALYAYLGLPILFGEELVGMIGLANRPEGYSQQDVDFLLPLLSTLGQMVHALRKDSDERIISLRLDRKRLALRALNEIAALPSQDTANLLTQALELGCQYLQMDFGTVSRVENALYTVIAQHSTEVHFRDGQEFELASTYCALTLQQDEVLAIEFMGQSQYKQHPCYERFKHECYLGIALTANNEPYGTLNFSTLQPRATPFDETELEFVRLMGRWVSGTLGRWSMKQEHSELIDRLSKLAQHLPGMVYQYQQSSDGRSWFPYCSEGLQDLYGVSPAQAGTDASDVINAIHPEDRDSVMRSLEVSAARLTIWREEFRTIHPDKGELWLLGNATPQRLLSGDLIWHGFTTDITARKHMELALGHERMRLASIIVGTNVGTWEWNIQTGEVLLNERWANIVGYRLEELSPVNEVWRNLFHPDDLAVSSQILARHMAGKQEFYDSISRMLHKDGHWVWVKSSGRLISRDEQGNPLWVSGTHVDITREMQRDAEVSEARAFLRAVIDASTEVSVIAIGLDGVITLFNSGAEKLLGYSADEMIGKHSPNLFHLNTELQRRAEQLSEELGHPVSYEDALFANVRQGLPETQHWTYVSKNGGRRLVNLTITSIVDQQCNLTGFLSVATDITDLIETTQALQKSESRFRYMVSNLPGAVYHCRNDRNWTMTYLSEEVSRITGYPASDFVDSNTRTYASIVHPEDLHLTYKAAEQISKHEVFELTYRVIHADGREVRVKEKGRGEFDSVGKLLWLSGFIWDATEQHRIDQLKSQFVSTVSHELRTPVTAISGALGLINGGAMGPLPTHMAGLIGVAHNNSLRLNSLINDLLDMDKLTAGKMSLRMVEQQLTPIVLQTLHDNASYAEQYQVRLLVGTLDAVYVDIDAQRLGQVLTNFLSNAAKFSSPGSQVIVDALLDGNQVKISVTDTGIGIPQAFHHNMFEKFSQVDASNTRHNNGTGLGLAISKELTERMGGEVGFISDPGKGSTFWCLFPATTGI</sequence>
<evidence type="ECO:0000256" key="2">
    <source>
        <dbReference type="ARBA" id="ARBA00012438"/>
    </source>
</evidence>
<organism evidence="10 12">
    <name type="scientific">Halopseudomonas pelagia</name>
    <dbReference type="NCBI Taxonomy" id="553151"/>
    <lineage>
        <taxon>Bacteria</taxon>
        <taxon>Pseudomonadati</taxon>
        <taxon>Pseudomonadota</taxon>
        <taxon>Gammaproteobacteria</taxon>
        <taxon>Pseudomonadales</taxon>
        <taxon>Pseudomonadaceae</taxon>
        <taxon>Halopseudomonas</taxon>
    </lineage>
</organism>
<dbReference type="SUPFAM" id="SSF55785">
    <property type="entry name" value="PYP-like sensor domain (PAS domain)"/>
    <property type="match status" value="4"/>
</dbReference>
<dbReference type="InterPro" id="IPR003018">
    <property type="entry name" value="GAF"/>
</dbReference>
<dbReference type="RefSeq" id="WP_096345471.1">
    <property type="nucleotide sequence ID" value="NZ_CP033116.1"/>
</dbReference>
<dbReference type="Pfam" id="PF13185">
    <property type="entry name" value="GAF_2"/>
    <property type="match status" value="1"/>
</dbReference>
<dbReference type="InterPro" id="IPR013655">
    <property type="entry name" value="PAS_fold_3"/>
</dbReference>
<dbReference type="PANTHER" id="PTHR43304">
    <property type="entry name" value="PHYTOCHROME-LIKE PROTEIN CPH1"/>
    <property type="match status" value="1"/>
</dbReference>
<evidence type="ECO:0000259" key="9">
    <source>
        <dbReference type="PROSITE" id="PS50113"/>
    </source>
</evidence>
<dbReference type="EMBL" id="CP033116">
    <property type="protein sequence ID" value="QFY55220.1"/>
    <property type="molecule type" value="Genomic_DNA"/>
</dbReference>
<dbReference type="Pfam" id="PF00989">
    <property type="entry name" value="PAS"/>
    <property type="match status" value="1"/>
</dbReference>
<dbReference type="InterPro" id="IPR029016">
    <property type="entry name" value="GAF-like_dom_sf"/>
</dbReference>
<dbReference type="SMART" id="SM00086">
    <property type="entry name" value="PAC"/>
    <property type="match status" value="4"/>
</dbReference>
<evidence type="ECO:0000259" key="7">
    <source>
        <dbReference type="PROSITE" id="PS50109"/>
    </source>
</evidence>
<keyword evidence="6" id="KW-0472">Membrane</keyword>
<keyword evidence="3" id="KW-0597">Phosphoprotein</keyword>
<evidence type="ECO:0000313" key="12">
    <source>
        <dbReference type="Proteomes" id="UP000243750"/>
    </source>
</evidence>
<keyword evidence="13" id="KW-1185">Reference proteome</keyword>
<keyword evidence="4" id="KW-0808">Transferase</keyword>
<dbReference type="Pfam" id="PF14827">
    <property type="entry name" value="dCache_3"/>
    <property type="match status" value="1"/>
</dbReference>
<evidence type="ECO:0000256" key="3">
    <source>
        <dbReference type="ARBA" id="ARBA00022553"/>
    </source>
</evidence>
<proteinExistence type="predicted"/>
<dbReference type="InterPro" id="IPR003594">
    <property type="entry name" value="HATPase_dom"/>
</dbReference>
<evidence type="ECO:0000256" key="5">
    <source>
        <dbReference type="ARBA" id="ARBA00022777"/>
    </source>
</evidence>
<dbReference type="Gene3D" id="1.10.287.130">
    <property type="match status" value="1"/>
</dbReference>
<feature type="domain" description="PAS" evidence="8">
    <location>
        <begin position="990"/>
        <end position="1036"/>
    </location>
</feature>
<dbReference type="InterPro" id="IPR000700">
    <property type="entry name" value="PAS-assoc_C"/>
</dbReference>
<evidence type="ECO:0000256" key="1">
    <source>
        <dbReference type="ARBA" id="ARBA00000085"/>
    </source>
</evidence>
<reference evidence="10 12" key="1">
    <citation type="submission" date="2017-09" db="EMBL/GenBank/DDBJ databases">
        <title>Bacterial and phytoplankton interrelationship in Kongsfjorden, an Arctic fjord.</title>
        <authorList>
            <person name="Sinha R."/>
            <person name="Krishnan K."/>
        </authorList>
    </citation>
    <scope>NUCLEOTIDE SEQUENCE [LARGE SCALE GENOMIC DNA]</scope>
    <source>
        <strain evidence="10 12">58</strain>
    </source>
</reference>
<dbReference type="PROSITE" id="PS50109">
    <property type="entry name" value="HIS_KIN"/>
    <property type="match status" value="1"/>
</dbReference>
<dbReference type="InterPro" id="IPR005467">
    <property type="entry name" value="His_kinase_dom"/>
</dbReference>
<dbReference type="Gene3D" id="3.30.450.40">
    <property type="match status" value="2"/>
</dbReference>
<dbReference type="InterPro" id="IPR001610">
    <property type="entry name" value="PAC"/>
</dbReference>
<evidence type="ECO:0000313" key="10">
    <source>
        <dbReference type="EMBL" id="PCD00517.1"/>
    </source>
</evidence>
<dbReference type="InterPro" id="IPR035965">
    <property type="entry name" value="PAS-like_dom_sf"/>
</dbReference>
<dbReference type="Gene3D" id="3.30.450.20">
    <property type="entry name" value="PAS domain"/>
    <property type="match status" value="4"/>
</dbReference>
<dbReference type="CDD" id="cd00130">
    <property type="entry name" value="PAS"/>
    <property type="match status" value="4"/>
</dbReference>
<dbReference type="SMART" id="SM00388">
    <property type="entry name" value="HisKA"/>
    <property type="match status" value="1"/>
</dbReference>
<dbReference type="InterPro" id="IPR000014">
    <property type="entry name" value="PAS"/>
</dbReference>
<dbReference type="EC" id="2.7.13.3" evidence="2"/>
<dbReference type="SMART" id="SM00387">
    <property type="entry name" value="HATPase_c"/>
    <property type="match status" value="1"/>
</dbReference>
<reference evidence="11 13" key="2">
    <citation type="submission" date="2018-10" db="EMBL/GenBank/DDBJ databases">
        <title>Complete genome sequence of Pseudomonas pelagia strain Kongs-67.</title>
        <authorList>
            <person name="Sinha R.K."/>
            <person name="Krishnan K."/>
        </authorList>
    </citation>
    <scope>NUCLEOTIDE SEQUENCE [LARGE SCALE GENOMIC DNA]</scope>
    <source>
        <strain evidence="11 13">Kongs-67</strain>
    </source>
</reference>
<dbReference type="SUPFAM" id="SSF55874">
    <property type="entry name" value="ATPase domain of HSP90 chaperone/DNA topoisomerase II/histidine kinase"/>
    <property type="match status" value="1"/>
</dbReference>
<evidence type="ECO:0000313" key="11">
    <source>
        <dbReference type="EMBL" id="QFY55220.1"/>
    </source>
</evidence>
<keyword evidence="6" id="KW-1133">Transmembrane helix</keyword>
<dbReference type="CDD" id="cd16922">
    <property type="entry name" value="HATPase_EvgS-ArcB-TorS-like"/>
    <property type="match status" value="1"/>
</dbReference>
<evidence type="ECO:0000259" key="8">
    <source>
        <dbReference type="PROSITE" id="PS50112"/>
    </source>
</evidence>
<dbReference type="CDD" id="cd00082">
    <property type="entry name" value="HisKA"/>
    <property type="match status" value="1"/>
</dbReference>
<dbReference type="PROSITE" id="PS50112">
    <property type="entry name" value="PAS"/>
    <property type="match status" value="2"/>
</dbReference>
<dbReference type="GO" id="GO:0006355">
    <property type="term" value="P:regulation of DNA-templated transcription"/>
    <property type="evidence" value="ECO:0007669"/>
    <property type="project" value="InterPro"/>
</dbReference>
<dbReference type="PROSITE" id="PS50113">
    <property type="entry name" value="PAC"/>
    <property type="match status" value="2"/>
</dbReference>
<dbReference type="GO" id="GO:0005886">
    <property type="term" value="C:plasma membrane"/>
    <property type="evidence" value="ECO:0007669"/>
    <property type="project" value="UniProtKB-ARBA"/>
</dbReference>
<gene>
    <name evidence="10" type="ORF">CO192_04825</name>
    <name evidence="11" type="ORF">EAO82_01790</name>
</gene>
<dbReference type="Pfam" id="PF02518">
    <property type="entry name" value="HATPase_c"/>
    <property type="match status" value="1"/>
</dbReference>
<dbReference type="Proteomes" id="UP000344571">
    <property type="component" value="Chromosome"/>
</dbReference>
<dbReference type="InterPro" id="IPR052162">
    <property type="entry name" value="Sensor_kinase/Photoreceptor"/>
</dbReference>
<dbReference type="SMART" id="SM00065">
    <property type="entry name" value="GAF"/>
    <property type="match status" value="2"/>
</dbReference>
<dbReference type="SUPFAM" id="SSF55781">
    <property type="entry name" value="GAF domain-like"/>
    <property type="match status" value="2"/>
</dbReference>
<dbReference type="Pfam" id="PF08447">
    <property type="entry name" value="PAS_3"/>
    <property type="match status" value="3"/>
</dbReference>
<dbReference type="FunFam" id="3.30.565.10:FF:000006">
    <property type="entry name" value="Sensor histidine kinase WalK"/>
    <property type="match status" value="1"/>
</dbReference>
<dbReference type="InterPro" id="IPR003661">
    <property type="entry name" value="HisK_dim/P_dom"/>
</dbReference>
<dbReference type="NCBIfam" id="TIGR00229">
    <property type="entry name" value="sensory_box"/>
    <property type="match status" value="3"/>
</dbReference>
<dbReference type="InterPro" id="IPR036097">
    <property type="entry name" value="HisK_dim/P_sf"/>
</dbReference>
<evidence type="ECO:0000313" key="13">
    <source>
        <dbReference type="Proteomes" id="UP000344571"/>
    </source>
</evidence>
<feature type="domain" description="PAC" evidence="9">
    <location>
        <begin position="1079"/>
        <end position="1131"/>
    </location>
</feature>
<dbReference type="Pfam" id="PF00512">
    <property type="entry name" value="HisKA"/>
    <property type="match status" value="1"/>
</dbReference>
<dbReference type="Pfam" id="PF01590">
    <property type="entry name" value="GAF"/>
    <property type="match status" value="1"/>
</dbReference>
<feature type="transmembrane region" description="Helical" evidence="6">
    <location>
        <begin position="12"/>
        <end position="30"/>
    </location>
</feature>
<comment type="catalytic activity">
    <reaction evidence="1">
        <text>ATP + protein L-histidine = ADP + protein N-phospho-L-histidine.</text>
        <dbReference type="EC" id="2.7.13.3"/>
    </reaction>
</comment>
<dbReference type="GO" id="GO:0000155">
    <property type="term" value="F:phosphorelay sensor kinase activity"/>
    <property type="evidence" value="ECO:0007669"/>
    <property type="project" value="InterPro"/>
</dbReference>
<dbReference type="SMART" id="SM00091">
    <property type="entry name" value="PAS"/>
    <property type="match status" value="4"/>
</dbReference>
<keyword evidence="6" id="KW-0812">Transmembrane</keyword>
<dbReference type="InterPro" id="IPR013767">
    <property type="entry name" value="PAS_fold"/>
</dbReference>
<accession>A0AA91Z743</accession>
<dbReference type="EMBL" id="NWMT01000063">
    <property type="protein sequence ID" value="PCD00517.1"/>
    <property type="molecule type" value="Genomic_DNA"/>
</dbReference>
<dbReference type="SUPFAM" id="SSF47384">
    <property type="entry name" value="Homodimeric domain of signal transducing histidine kinase"/>
    <property type="match status" value="1"/>
</dbReference>